<dbReference type="InterPro" id="IPR051604">
    <property type="entry name" value="Ergot_Alk_Oxidoreductase"/>
</dbReference>
<organism evidence="2 3">
    <name type="scientific">Saccharothrix australiensis</name>
    <dbReference type="NCBI Taxonomy" id="2072"/>
    <lineage>
        <taxon>Bacteria</taxon>
        <taxon>Bacillati</taxon>
        <taxon>Actinomycetota</taxon>
        <taxon>Actinomycetes</taxon>
        <taxon>Pseudonocardiales</taxon>
        <taxon>Pseudonocardiaceae</taxon>
        <taxon>Saccharothrix</taxon>
    </lineage>
</organism>
<dbReference type="AlphaFoldDB" id="A0A495VYP6"/>
<dbReference type="Pfam" id="PF13460">
    <property type="entry name" value="NAD_binding_10"/>
    <property type="match status" value="1"/>
</dbReference>
<dbReference type="OrthoDB" id="3250520at2"/>
<sequence>MTTWEVGVATGPLPSPAVTTAQDAPILVIGGTGKTGRRVVDHLRARGASVRVAARHGDVTFSWTDRDTWAPALAGVRAVHIVAIDGVSRTDEFVAAAVEAGVRRFTLLSARGVDVPDYYGEGNAGAATHLLGERALHESGVDWTVLRPGWFMQNFDEGIFRDDVRRGELRLAAAEGAAAFVDAEDIGEVAAVALTEDGHAGRTYDLTGPRALTFHEALAEIADASGVTARYRPIPEAEFIAELVEAGWSPSDAALWSAALDPIRRGVEGALADGVQQVLGREPRDFRAFAAAARDAWRD</sequence>
<evidence type="ECO:0000259" key="1">
    <source>
        <dbReference type="Pfam" id="PF13460"/>
    </source>
</evidence>
<comment type="caution">
    <text evidence="2">The sequence shown here is derived from an EMBL/GenBank/DDBJ whole genome shotgun (WGS) entry which is preliminary data.</text>
</comment>
<accession>A0A495VYP6</accession>
<dbReference type="Gene3D" id="3.40.50.720">
    <property type="entry name" value="NAD(P)-binding Rossmann-like Domain"/>
    <property type="match status" value="1"/>
</dbReference>
<dbReference type="PANTHER" id="PTHR43162">
    <property type="match status" value="1"/>
</dbReference>
<dbReference type="SUPFAM" id="SSF51735">
    <property type="entry name" value="NAD(P)-binding Rossmann-fold domains"/>
    <property type="match status" value="1"/>
</dbReference>
<keyword evidence="3" id="KW-1185">Reference proteome</keyword>
<dbReference type="Proteomes" id="UP000282084">
    <property type="component" value="Unassembled WGS sequence"/>
</dbReference>
<gene>
    <name evidence="2" type="ORF">C8E97_3186</name>
</gene>
<dbReference type="InterPro" id="IPR016040">
    <property type="entry name" value="NAD(P)-bd_dom"/>
</dbReference>
<dbReference type="EMBL" id="RBXO01000001">
    <property type="protein sequence ID" value="RKT54542.1"/>
    <property type="molecule type" value="Genomic_DNA"/>
</dbReference>
<evidence type="ECO:0000313" key="2">
    <source>
        <dbReference type="EMBL" id="RKT54542.1"/>
    </source>
</evidence>
<proteinExistence type="predicted"/>
<name>A0A495VYP6_9PSEU</name>
<protein>
    <submittedName>
        <fullName evidence="2">Uncharacterized protein YbjT (DUF2867 family)</fullName>
    </submittedName>
</protein>
<evidence type="ECO:0000313" key="3">
    <source>
        <dbReference type="Proteomes" id="UP000282084"/>
    </source>
</evidence>
<dbReference type="Gene3D" id="3.90.25.10">
    <property type="entry name" value="UDP-galactose 4-epimerase, domain 1"/>
    <property type="match status" value="1"/>
</dbReference>
<reference evidence="2 3" key="1">
    <citation type="submission" date="2018-10" db="EMBL/GenBank/DDBJ databases">
        <title>Sequencing the genomes of 1000 actinobacteria strains.</title>
        <authorList>
            <person name="Klenk H.-P."/>
        </authorList>
    </citation>
    <scope>NUCLEOTIDE SEQUENCE [LARGE SCALE GENOMIC DNA]</scope>
    <source>
        <strain evidence="2 3">DSM 43800</strain>
    </source>
</reference>
<feature type="domain" description="NAD(P)-binding" evidence="1">
    <location>
        <begin position="30"/>
        <end position="157"/>
    </location>
</feature>
<dbReference type="InterPro" id="IPR036291">
    <property type="entry name" value="NAD(P)-bd_dom_sf"/>
</dbReference>
<dbReference type="PANTHER" id="PTHR43162:SF1">
    <property type="entry name" value="PRESTALK A DIFFERENTIATION PROTEIN A"/>
    <property type="match status" value="1"/>
</dbReference>